<gene>
    <name evidence="2" type="ORF">NDU88_004635</name>
</gene>
<feature type="region of interest" description="Disordered" evidence="1">
    <location>
        <begin position="1"/>
        <end position="82"/>
    </location>
</feature>
<evidence type="ECO:0000313" key="3">
    <source>
        <dbReference type="Proteomes" id="UP001066276"/>
    </source>
</evidence>
<organism evidence="2 3">
    <name type="scientific">Pleurodeles waltl</name>
    <name type="common">Iberian ribbed newt</name>
    <dbReference type="NCBI Taxonomy" id="8319"/>
    <lineage>
        <taxon>Eukaryota</taxon>
        <taxon>Metazoa</taxon>
        <taxon>Chordata</taxon>
        <taxon>Craniata</taxon>
        <taxon>Vertebrata</taxon>
        <taxon>Euteleostomi</taxon>
        <taxon>Amphibia</taxon>
        <taxon>Batrachia</taxon>
        <taxon>Caudata</taxon>
        <taxon>Salamandroidea</taxon>
        <taxon>Salamandridae</taxon>
        <taxon>Pleurodelinae</taxon>
        <taxon>Pleurodeles</taxon>
    </lineage>
</organism>
<evidence type="ECO:0008006" key="4">
    <source>
        <dbReference type="Google" id="ProtNLM"/>
    </source>
</evidence>
<proteinExistence type="predicted"/>
<keyword evidence="3" id="KW-1185">Reference proteome</keyword>
<dbReference type="AlphaFoldDB" id="A0AAV7PGA5"/>
<feature type="compositionally biased region" description="Polar residues" evidence="1">
    <location>
        <begin position="22"/>
        <end position="32"/>
    </location>
</feature>
<evidence type="ECO:0000256" key="1">
    <source>
        <dbReference type="SAM" id="MobiDB-lite"/>
    </source>
</evidence>
<dbReference type="Proteomes" id="UP001066276">
    <property type="component" value="Chromosome 7"/>
</dbReference>
<feature type="compositionally biased region" description="Polar residues" evidence="1">
    <location>
        <begin position="145"/>
        <end position="158"/>
    </location>
</feature>
<accession>A0AAV7PGA5</accession>
<sequence length="179" mass="19360">MEEPPISLGKCKSRSRGKVELQGTSKVQENSTHGGGGALSKEEGPQKKRLSLQETHWKRTQDLQWSPCSTTEGSNAAGDARRGLCVTGKSAGDWGYTEPEDPLEEMTTSLGSCKRHSAWGYCPVREGKGLPPPKLDSWQKGPRGTFQTTTCDAGSTQLRMRGDPRSRSSLQLVPADAGE</sequence>
<name>A0AAV7PGA5_PLEWA</name>
<feature type="region of interest" description="Disordered" evidence="1">
    <location>
        <begin position="129"/>
        <end position="179"/>
    </location>
</feature>
<feature type="compositionally biased region" description="Polar residues" evidence="1">
    <location>
        <begin position="62"/>
        <end position="74"/>
    </location>
</feature>
<dbReference type="EMBL" id="JANPWB010000011">
    <property type="protein sequence ID" value="KAJ1126227.1"/>
    <property type="molecule type" value="Genomic_DNA"/>
</dbReference>
<reference evidence="2" key="1">
    <citation type="journal article" date="2022" name="bioRxiv">
        <title>Sequencing and chromosome-scale assembly of the giantPleurodeles waltlgenome.</title>
        <authorList>
            <person name="Brown T."/>
            <person name="Elewa A."/>
            <person name="Iarovenko S."/>
            <person name="Subramanian E."/>
            <person name="Araus A.J."/>
            <person name="Petzold A."/>
            <person name="Susuki M."/>
            <person name="Suzuki K.-i.T."/>
            <person name="Hayashi T."/>
            <person name="Toyoda A."/>
            <person name="Oliveira C."/>
            <person name="Osipova E."/>
            <person name="Leigh N.D."/>
            <person name="Simon A."/>
            <person name="Yun M.H."/>
        </authorList>
    </citation>
    <scope>NUCLEOTIDE SEQUENCE</scope>
    <source>
        <strain evidence="2">20211129_DDA</strain>
        <tissue evidence="2">Liver</tissue>
    </source>
</reference>
<evidence type="ECO:0000313" key="2">
    <source>
        <dbReference type="EMBL" id="KAJ1126227.1"/>
    </source>
</evidence>
<protein>
    <recommendedName>
        <fullName evidence="4">Prolactin receptor</fullName>
    </recommendedName>
</protein>
<comment type="caution">
    <text evidence="2">The sequence shown here is derived from an EMBL/GenBank/DDBJ whole genome shotgun (WGS) entry which is preliminary data.</text>
</comment>